<dbReference type="EMBL" id="GBRH01273366">
    <property type="protein sequence ID" value="JAD24529.1"/>
    <property type="molecule type" value="Transcribed_RNA"/>
</dbReference>
<accession>A0A0A8YEG7</accession>
<keyword evidence="1" id="KW-1133">Transmembrane helix</keyword>
<reference evidence="2" key="2">
    <citation type="journal article" date="2015" name="Data Brief">
        <title>Shoot transcriptome of the giant reed, Arundo donax.</title>
        <authorList>
            <person name="Barrero R.A."/>
            <person name="Guerrero F.D."/>
            <person name="Moolhuijzen P."/>
            <person name="Goolsby J.A."/>
            <person name="Tidwell J."/>
            <person name="Bellgard S.E."/>
            <person name="Bellgard M.I."/>
        </authorList>
    </citation>
    <scope>NUCLEOTIDE SEQUENCE</scope>
    <source>
        <tissue evidence="2">Shoot tissue taken approximately 20 cm above the soil surface</tissue>
    </source>
</reference>
<sequence>MNDIEIGTDVASMVDANNAADGDVCNVAAMTHTDSVTAGDGGDVAAVMDTGSVASGGLIVASDSSDTIAVATSTFGMAVAHGVFPFFINEPSIAATLCCGSATFGSGGVTRGDGNVEANGGSVIATDGNSAYIFSNMAWMLRRIAPISLKVLLGLLAISMALAFNAANDSTAEAMGRDRLALMPNPGRDRRTSNSNRIREIRTACITSVPSSVC</sequence>
<evidence type="ECO:0000313" key="2">
    <source>
        <dbReference type="EMBL" id="JAD24529.1"/>
    </source>
</evidence>
<evidence type="ECO:0000256" key="1">
    <source>
        <dbReference type="SAM" id="Phobius"/>
    </source>
</evidence>
<protein>
    <submittedName>
        <fullName evidence="2">Uncharacterized protein</fullName>
    </submittedName>
</protein>
<reference evidence="2" key="1">
    <citation type="submission" date="2014-09" db="EMBL/GenBank/DDBJ databases">
        <authorList>
            <person name="Magalhaes I.L.F."/>
            <person name="Oliveira U."/>
            <person name="Santos F.R."/>
            <person name="Vidigal T.H.D.A."/>
            <person name="Brescovit A.D."/>
            <person name="Santos A.J."/>
        </authorList>
    </citation>
    <scope>NUCLEOTIDE SEQUENCE</scope>
    <source>
        <tissue evidence="2">Shoot tissue taken approximately 20 cm above the soil surface</tissue>
    </source>
</reference>
<name>A0A0A8YEG7_ARUDO</name>
<dbReference type="AlphaFoldDB" id="A0A0A8YEG7"/>
<feature type="transmembrane region" description="Helical" evidence="1">
    <location>
        <begin position="147"/>
        <end position="167"/>
    </location>
</feature>
<proteinExistence type="predicted"/>
<keyword evidence="1" id="KW-0812">Transmembrane</keyword>
<keyword evidence="1" id="KW-0472">Membrane</keyword>
<organism evidence="2">
    <name type="scientific">Arundo donax</name>
    <name type="common">Giant reed</name>
    <name type="synonym">Donax arundinaceus</name>
    <dbReference type="NCBI Taxonomy" id="35708"/>
    <lineage>
        <taxon>Eukaryota</taxon>
        <taxon>Viridiplantae</taxon>
        <taxon>Streptophyta</taxon>
        <taxon>Embryophyta</taxon>
        <taxon>Tracheophyta</taxon>
        <taxon>Spermatophyta</taxon>
        <taxon>Magnoliopsida</taxon>
        <taxon>Liliopsida</taxon>
        <taxon>Poales</taxon>
        <taxon>Poaceae</taxon>
        <taxon>PACMAD clade</taxon>
        <taxon>Arundinoideae</taxon>
        <taxon>Arundineae</taxon>
        <taxon>Arundo</taxon>
    </lineage>
</organism>